<dbReference type="KEGG" id="pmuc:ING2E5A_1427"/>
<organism evidence="2 3">
    <name type="scientific">Petrimonas mucosa</name>
    <dbReference type="NCBI Taxonomy" id="1642646"/>
    <lineage>
        <taxon>Bacteria</taxon>
        <taxon>Pseudomonadati</taxon>
        <taxon>Bacteroidota</taxon>
        <taxon>Bacteroidia</taxon>
        <taxon>Bacteroidales</taxon>
        <taxon>Dysgonomonadaceae</taxon>
        <taxon>Petrimonas</taxon>
    </lineage>
</organism>
<dbReference type="Pfam" id="PF00515">
    <property type="entry name" value="TPR_1"/>
    <property type="match status" value="1"/>
</dbReference>
<feature type="repeat" description="TPR" evidence="1">
    <location>
        <begin position="200"/>
        <end position="233"/>
    </location>
</feature>
<sequence length="476" mass="54644">MEEELDDISSLVEKYEQMLAFGRKIYFDADEFAALADHYNSLGENEQAQEVIDEGLRMHPASPDLMVLKAKTMVYAEKYEEAFSYLNNIPGDGDVELALLRIETLLHLEKKEEANILINETISRELSIDDLYVFITEVGYILNDVESYDRAISYLEESLKIDDSNPDVLIDLAYANEMKGDFGRAIEYNNRLLDLDPYSFEGWVNIGKLYSMNKQYDKAIDAFDFALTINENDVSALKMKALSLYLNDNAPEAIHVFEECIRISPDDESLYDSLLEGYEALEQYDQMSRVIDIREKRFGPKGIATRRAFVELLKGNVAAARELYAKIPDGEKESLDYYMLEGELMFTEGNLRAAEAAYIKAALVSENNEDIIDRLANVSVAQEKYEQAAGYLEQLLKLDPDFPTAKSRLAFIRFEIGNKEPFDEIMEQFSDDELRALLNIISGNEDADFSNYDRRKLLIRLNEARENRVLFKNIKY</sequence>
<dbReference type="SUPFAM" id="SSF48452">
    <property type="entry name" value="TPR-like"/>
    <property type="match status" value="2"/>
</dbReference>
<evidence type="ECO:0000313" key="2">
    <source>
        <dbReference type="EMBL" id="SCM57619.1"/>
    </source>
</evidence>
<keyword evidence="3" id="KW-1185">Reference proteome</keyword>
<dbReference type="EMBL" id="LT608328">
    <property type="protein sequence ID" value="SCM57619.1"/>
    <property type="molecule type" value="Genomic_DNA"/>
</dbReference>
<feature type="repeat" description="TPR" evidence="1">
    <location>
        <begin position="369"/>
        <end position="402"/>
    </location>
</feature>
<accession>A0A1G4G6Y0</accession>
<evidence type="ECO:0000256" key="1">
    <source>
        <dbReference type="PROSITE-ProRule" id="PRU00339"/>
    </source>
</evidence>
<dbReference type="SMART" id="SM00028">
    <property type="entry name" value="TPR"/>
    <property type="match status" value="7"/>
</dbReference>
<proteinExistence type="predicted"/>
<name>A0A1G4G6Y0_9BACT</name>
<dbReference type="PANTHER" id="PTHR12558:SF13">
    <property type="entry name" value="CELL DIVISION CYCLE PROTEIN 27 HOMOLOG"/>
    <property type="match status" value="1"/>
</dbReference>
<evidence type="ECO:0000313" key="3">
    <source>
        <dbReference type="Proteomes" id="UP000178485"/>
    </source>
</evidence>
<dbReference type="PANTHER" id="PTHR12558">
    <property type="entry name" value="CELL DIVISION CYCLE 16,23,27"/>
    <property type="match status" value="1"/>
</dbReference>
<dbReference type="STRING" id="1642646.ING2E5A_1427"/>
<reference evidence="2 3" key="1">
    <citation type="submission" date="2016-08" db="EMBL/GenBank/DDBJ databases">
        <authorList>
            <person name="Seilhamer J.J."/>
        </authorList>
    </citation>
    <scope>NUCLEOTIDE SEQUENCE [LARGE SCALE GENOMIC DNA]</scope>
    <source>
        <strain evidence="2">ING2-E5A</strain>
    </source>
</reference>
<gene>
    <name evidence="2" type="ORF">ING2E5A_1427</name>
</gene>
<dbReference type="RefSeq" id="WP_071136776.1">
    <property type="nucleotide sequence ID" value="NZ_DUQN01000053.1"/>
</dbReference>
<keyword evidence="1" id="KW-0802">TPR repeat</keyword>
<dbReference type="InterPro" id="IPR011990">
    <property type="entry name" value="TPR-like_helical_dom_sf"/>
</dbReference>
<feature type="repeat" description="TPR" evidence="1">
    <location>
        <begin position="166"/>
        <end position="199"/>
    </location>
</feature>
<feature type="repeat" description="TPR" evidence="1">
    <location>
        <begin position="132"/>
        <end position="165"/>
    </location>
</feature>
<dbReference type="Proteomes" id="UP000178485">
    <property type="component" value="Chromosome i"/>
</dbReference>
<dbReference type="Pfam" id="PF13432">
    <property type="entry name" value="TPR_16"/>
    <property type="match status" value="2"/>
</dbReference>
<protein>
    <submittedName>
        <fullName evidence="2">Uncharacterized protein</fullName>
    </submittedName>
</protein>
<dbReference type="Gene3D" id="1.25.40.10">
    <property type="entry name" value="Tetratricopeptide repeat domain"/>
    <property type="match status" value="3"/>
</dbReference>
<dbReference type="AlphaFoldDB" id="A0A1G4G6Y0"/>
<dbReference type="InterPro" id="IPR019734">
    <property type="entry name" value="TPR_rpt"/>
</dbReference>
<dbReference type="PROSITE" id="PS50005">
    <property type="entry name" value="TPR"/>
    <property type="match status" value="4"/>
</dbReference>